<evidence type="ECO:0000256" key="3">
    <source>
        <dbReference type="SAM" id="MobiDB-lite"/>
    </source>
</evidence>
<evidence type="ECO:0000259" key="4">
    <source>
        <dbReference type="PROSITE" id="PS50977"/>
    </source>
</evidence>
<dbReference type="SUPFAM" id="SSF46689">
    <property type="entry name" value="Homeodomain-like"/>
    <property type="match status" value="1"/>
</dbReference>
<feature type="domain" description="HTH tetR-type" evidence="4">
    <location>
        <begin position="152"/>
        <end position="212"/>
    </location>
</feature>
<feature type="compositionally biased region" description="Basic residues" evidence="3">
    <location>
        <begin position="74"/>
        <end position="91"/>
    </location>
</feature>
<dbReference type="InterPro" id="IPR050109">
    <property type="entry name" value="HTH-type_TetR-like_transc_reg"/>
</dbReference>
<dbReference type="Proteomes" id="UP000095282">
    <property type="component" value="Unplaced"/>
</dbReference>
<feature type="compositionally biased region" description="Basic and acidic residues" evidence="3">
    <location>
        <begin position="21"/>
        <end position="73"/>
    </location>
</feature>
<dbReference type="PROSITE" id="PS50977">
    <property type="entry name" value="HTH_TETR_2"/>
    <property type="match status" value="1"/>
</dbReference>
<dbReference type="GO" id="GO:0000976">
    <property type="term" value="F:transcription cis-regulatory region binding"/>
    <property type="evidence" value="ECO:0007669"/>
    <property type="project" value="TreeGrafter"/>
</dbReference>
<proteinExistence type="predicted"/>
<dbReference type="GO" id="GO:0003700">
    <property type="term" value="F:DNA-binding transcription factor activity"/>
    <property type="evidence" value="ECO:0007669"/>
    <property type="project" value="TreeGrafter"/>
</dbReference>
<dbReference type="PANTHER" id="PTHR30055:SF231">
    <property type="entry name" value="TRANSCRIPTIONAL REGULATORY PROTEIN (PROBABLY DEOR-FAMILY)-RELATED"/>
    <property type="match status" value="1"/>
</dbReference>
<dbReference type="Pfam" id="PF00440">
    <property type="entry name" value="TetR_N"/>
    <property type="match status" value="1"/>
</dbReference>
<comment type="subcellular location">
    <subcellularLocation>
        <location evidence="1">Nucleus</location>
    </subcellularLocation>
</comment>
<evidence type="ECO:0000313" key="6">
    <source>
        <dbReference type="WBParaSite" id="Csp11.Scaffold240.g682.t1"/>
    </source>
</evidence>
<keyword evidence="5" id="KW-1185">Reference proteome</keyword>
<evidence type="ECO:0000313" key="5">
    <source>
        <dbReference type="Proteomes" id="UP000095282"/>
    </source>
</evidence>
<keyword evidence="2" id="KW-0238">DNA-binding</keyword>
<dbReference type="Gene3D" id="1.10.357.10">
    <property type="entry name" value="Tetracycline Repressor, domain 2"/>
    <property type="match status" value="1"/>
</dbReference>
<dbReference type="GO" id="GO:0005634">
    <property type="term" value="C:nucleus"/>
    <property type="evidence" value="ECO:0007669"/>
    <property type="project" value="UniProtKB-SubCell"/>
</dbReference>
<dbReference type="PANTHER" id="PTHR30055">
    <property type="entry name" value="HTH-TYPE TRANSCRIPTIONAL REGULATOR RUTR"/>
    <property type="match status" value="1"/>
</dbReference>
<organism evidence="5 6">
    <name type="scientific">Caenorhabditis tropicalis</name>
    <dbReference type="NCBI Taxonomy" id="1561998"/>
    <lineage>
        <taxon>Eukaryota</taxon>
        <taxon>Metazoa</taxon>
        <taxon>Ecdysozoa</taxon>
        <taxon>Nematoda</taxon>
        <taxon>Chromadorea</taxon>
        <taxon>Rhabditida</taxon>
        <taxon>Rhabditina</taxon>
        <taxon>Rhabditomorpha</taxon>
        <taxon>Rhabditoidea</taxon>
        <taxon>Rhabditidae</taxon>
        <taxon>Peloderinae</taxon>
        <taxon>Caenorhabditis</taxon>
    </lineage>
</organism>
<dbReference type="PRINTS" id="PR00455">
    <property type="entry name" value="HTHTETR"/>
</dbReference>
<evidence type="ECO:0000256" key="1">
    <source>
        <dbReference type="ARBA" id="ARBA00004123"/>
    </source>
</evidence>
<sequence>QCREERPRAVAEPGCEDPDDEHGGGGARERADPRGGAEHGEHEHGHQDQLGGLRERVVREAEDHVHRRDDRPARIARRPRGPPGTRRRTLRRTSVSCPKPTGGDAQELLGQARRAFLYACTRSIDVQTYRKGSVMTEQPVIDAPAPGRRDPAGRKRAIIAAAAELIIEGGTASLTHRRVAARAGVSLGSTTQYFASLDELREAALEQLVTETDAALDLLAEITSAAGFTVADLAPFVRSWLVDPRQVQADLILVSAGASDPTRRALARRWFDRAVAILSERLPPDRARAVAIYVDGAMIHAGLHDEPLDLDVIVGDLEALAHPARPRSTEPTPQHQNGPRS</sequence>
<name>A0A1I7SY23_9PELO</name>
<dbReference type="InterPro" id="IPR009057">
    <property type="entry name" value="Homeodomain-like_sf"/>
</dbReference>
<accession>A0A1I7SY23</accession>
<feature type="region of interest" description="Disordered" evidence="3">
    <location>
        <begin position="1"/>
        <end position="105"/>
    </location>
</feature>
<dbReference type="AlphaFoldDB" id="A0A1I7SY23"/>
<reference evidence="6" key="1">
    <citation type="submission" date="2016-11" db="UniProtKB">
        <authorList>
            <consortium name="WormBaseParasite"/>
        </authorList>
    </citation>
    <scope>IDENTIFICATION</scope>
</reference>
<protein>
    <submittedName>
        <fullName evidence="6">HTH tetR-type domain-containing protein</fullName>
    </submittedName>
</protein>
<evidence type="ECO:0000256" key="2">
    <source>
        <dbReference type="ARBA" id="ARBA00023125"/>
    </source>
</evidence>
<dbReference type="InterPro" id="IPR001647">
    <property type="entry name" value="HTH_TetR"/>
</dbReference>
<dbReference type="WBParaSite" id="Csp11.Scaffold240.g682.t1">
    <property type="protein sequence ID" value="Csp11.Scaffold240.g682.t1"/>
    <property type="gene ID" value="Csp11.Scaffold240.g682"/>
</dbReference>